<sequence length="979" mass="110333">MSSASAAIVAETLELQASLLRLQTHTIAISAQVQSGLSSVARVLELAFSSASIPSGGDSPQEIPTLSTTVFAAADAIAVSRSDTTSSSSPERIDRYKHQPDTLNNPPTKRKSRIKRKISQNHSFSETHLDMEVTHTKHQPTALLSNGVNEESAHDESIRISKEINEKHLSMGVHWDSQDYLRTNKKHESVVSDPEMTRTNSSEKAAATSKLPRSATIQGSSVKASNSQDSSKFNNVITKSQTSSSPSGVLNVRNWIGRTFTGSSPNAVGVDVNEKVLPMYLPPQVNEPPQPLKRPRNKFLRRVEASNLNQNLLGFASHRLTIPSPPSTIQRKPEGLQPHDVSIKHDKMKWQKLRHETIQSSAKSVDAGVSSAVTAMFPDVKDGSTNSLHNKKRARENWAKLRKAVFARDQMEMIGSLAITALPDITKLNNKLDLNDTDIEPYEAVPYHTWSAYMHWFLMCPAFDDNGVYMSIAQYHATDYRLHKFSRDGFNPTSLFNTVLNTILIFCFFYLMVAIPYQLAYDESSWGLAVLEFIIFVVFFFDSVVGFLTPLKPPKTDLKHKVKRPDLFEWRKRYVNRVFFINLITAIPWAYILPPAYKPAVLIHLIRCSRLPGMMSRSPIFIKVHMYTEAIVGIGNILSRMIPVGILVIYFIHFQACILYYTGKVTGFQNWNEQFSHWQFFPGGILAASVAEQYVWMLYQAMGNMFQSTFRPETIVEQVLTMMFIIIGALLYATLVGLISSAAISYDASGRLYRQKIDELTEYLHWKNIDTDTKKRLLQYYEFKYKGKYFEEKNLLADMNESLRREISSITCKQLIEKVPFLKREIRDGRDGLYLGKIATALIPATFIPGDRIICQGEQATHMFFILNGKVDVLVNGNVVATICDGGFFGEVALVANIPRTATVIAATPCNLYTLSSADFNSIIVEFEDMRERIDKIYEERMAKVRLEQAATLFMGGQKKDIAQNGYSGYRRFSTFPGH</sequence>
<keyword evidence="2" id="KW-0472">Membrane</keyword>
<keyword evidence="2" id="KW-1133">Transmembrane helix</keyword>
<reference evidence="4 5" key="1">
    <citation type="journal article" date="2019" name="Sci. Rep.">
        <title>Comparative genomics of chytrid fungi reveal insights into the obligate biotrophic and pathogenic lifestyle of Synchytrium endobioticum.</title>
        <authorList>
            <person name="van de Vossenberg B.T.L.H."/>
            <person name="Warris S."/>
            <person name="Nguyen H.D.T."/>
            <person name="van Gent-Pelzer M.P.E."/>
            <person name="Joly D.L."/>
            <person name="van de Geest H.C."/>
            <person name="Bonants P.J.M."/>
            <person name="Smith D.S."/>
            <person name="Levesque C.A."/>
            <person name="van der Lee T.A.J."/>
        </authorList>
    </citation>
    <scope>NUCLEOTIDE SEQUENCE [LARGE SCALE GENOMIC DNA]</scope>
    <source>
        <strain evidence="4 5">CBS 675.73</strain>
    </source>
</reference>
<name>A0A507FTD2_9FUNG</name>
<gene>
    <name evidence="4" type="ORF">CcCBS67573_g00163</name>
</gene>
<dbReference type="SMART" id="SM00100">
    <property type="entry name" value="cNMP"/>
    <property type="match status" value="1"/>
</dbReference>
<dbReference type="PANTHER" id="PTHR45689:SF5">
    <property type="entry name" value="I[[H]] CHANNEL, ISOFORM E"/>
    <property type="match status" value="1"/>
</dbReference>
<protein>
    <recommendedName>
        <fullName evidence="3">Cyclic nucleotide-binding domain-containing protein</fullName>
    </recommendedName>
</protein>
<dbReference type="PROSITE" id="PS00889">
    <property type="entry name" value="CNMP_BINDING_2"/>
    <property type="match status" value="1"/>
</dbReference>
<feature type="transmembrane region" description="Helical" evidence="2">
    <location>
        <begin position="574"/>
        <end position="592"/>
    </location>
</feature>
<dbReference type="GO" id="GO:0098855">
    <property type="term" value="C:HCN channel complex"/>
    <property type="evidence" value="ECO:0007669"/>
    <property type="project" value="TreeGrafter"/>
</dbReference>
<dbReference type="InterPro" id="IPR018490">
    <property type="entry name" value="cNMP-bd_dom_sf"/>
</dbReference>
<dbReference type="InterPro" id="IPR051413">
    <property type="entry name" value="K/Na_HCN_channel"/>
</dbReference>
<dbReference type="InterPro" id="IPR000595">
    <property type="entry name" value="cNMP-bd_dom"/>
</dbReference>
<feature type="transmembrane region" description="Helical" evidence="2">
    <location>
        <begin position="641"/>
        <end position="660"/>
    </location>
</feature>
<keyword evidence="2" id="KW-0812">Transmembrane</keyword>
<organism evidence="4 5">
    <name type="scientific">Chytriomyces confervae</name>
    <dbReference type="NCBI Taxonomy" id="246404"/>
    <lineage>
        <taxon>Eukaryota</taxon>
        <taxon>Fungi</taxon>
        <taxon>Fungi incertae sedis</taxon>
        <taxon>Chytridiomycota</taxon>
        <taxon>Chytridiomycota incertae sedis</taxon>
        <taxon>Chytridiomycetes</taxon>
        <taxon>Chytridiales</taxon>
        <taxon>Chytriomycetaceae</taxon>
        <taxon>Chytriomyces</taxon>
    </lineage>
</organism>
<dbReference type="InterPro" id="IPR018488">
    <property type="entry name" value="cNMP-bd_CS"/>
</dbReference>
<dbReference type="PRINTS" id="PR00103">
    <property type="entry name" value="CAMPKINASE"/>
</dbReference>
<dbReference type="SUPFAM" id="SSF81324">
    <property type="entry name" value="Voltage-gated potassium channels"/>
    <property type="match status" value="1"/>
</dbReference>
<dbReference type="CDD" id="cd00038">
    <property type="entry name" value="CAP_ED"/>
    <property type="match status" value="1"/>
</dbReference>
<feature type="transmembrane region" description="Helical" evidence="2">
    <location>
        <begin position="533"/>
        <end position="553"/>
    </location>
</feature>
<feature type="transmembrane region" description="Helical" evidence="2">
    <location>
        <begin position="494"/>
        <end position="513"/>
    </location>
</feature>
<evidence type="ECO:0000256" key="2">
    <source>
        <dbReference type="SAM" id="Phobius"/>
    </source>
</evidence>
<dbReference type="OrthoDB" id="2115001at2759"/>
<evidence type="ECO:0000313" key="4">
    <source>
        <dbReference type="EMBL" id="TPX78625.1"/>
    </source>
</evidence>
<feature type="compositionally biased region" description="Basic residues" evidence="1">
    <location>
        <begin position="108"/>
        <end position="119"/>
    </location>
</feature>
<dbReference type="SUPFAM" id="SSF51206">
    <property type="entry name" value="cAMP-binding domain-like"/>
    <property type="match status" value="1"/>
</dbReference>
<dbReference type="PROSITE" id="PS50042">
    <property type="entry name" value="CNMP_BINDING_3"/>
    <property type="match status" value="1"/>
</dbReference>
<dbReference type="GO" id="GO:0035725">
    <property type="term" value="P:sodium ion transmembrane transport"/>
    <property type="evidence" value="ECO:0007669"/>
    <property type="project" value="TreeGrafter"/>
</dbReference>
<dbReference type="PROSITE" id="PS00888">
    <property type="entry name" value="CNMP_BINDING_1"/>
    <property type="match status" value="1"/>
</dbReference>
<feature type="domain" description="Cyclic nucleotide-binding" evidence="3">
    <location>
        <begin position="826"/>
        <end position="941"/>
    </location>
</feature>
<feature type="compositionally biased region" description="Basic and acidic residues" evidence="1">
    <location>
        <begin position="91"/>
        <end position="100"/>
    </location>
</feature>
<feature type="region of interest" description="Disordered" evidence="1">
    <location>
        <begin position="187"/>
        <end position="230"/>
    </location>
</feature>
<dbReference type="Proteomes" id="UP000320333">
    <property type="component" value="Unassembled WGS sequence"/>
</dbReference>
<dbReference type="Gene3D" id="2.60.120.10">
    <property type="entry name" value="Jelly Rolls"/>
    <property type="match status" value="1"/>
</dbReference>
<dbReference type="AlphaFoldDB" id="A0A507FTD2"/>
<dbReference type="Gene3D" id="1.10.287.70">
    <property type="match status" value="1"/>
</dbReference>
<dbReference type="Pfam" id="PF00027">
    <property type="entry name" value="cNMP_binding"/>
    <property type="match status" value="1"/>
</dbReference>
<dbReference type="GO" id="GO:0003254">
    <property type="term" value="P:regulation of membrane depolarization"/>
    <property type="evidence" value="ECO:0007669"/>
    <property type="project" value="TreeGrafter"/>
</dbReference>
<feature type="region of interest" description="Disordered" evidence="1">
    <location>
        <begin position="80"/>
        <end position="120"/>
    </location>
</feature>
<comment type="caution">
    <text evidence="4">The sequence shown here is derived from an EMBL/GenBank/DDBJ whole genome shotgun (WGS) entry which is preliminary data.</text>
</comment>
<evidence type="ECO:0000259" key="3">
    <source>
        <dbReference type="PROSITE" id="PS50042"/>
    </source>
</evidence>
<proteinExistence type="predicted"/>
<feature type="transmembrane region" description="Helical" evidence="2">
    <location>
        <begin position="680"/>
        <end position="699"/>
    </location>
</feature>
<accession>A0A507FTD2</accession>
<dbReference type="GO" id="GO:0005249">
    <property type="term" value="F:voltage-gated potassium channel activity"/>
    <property type="evidence" value="ECO:0007669"/>
    <property type="project" value="TreeGrafter"/>
</dbReference>
<feature type="compositionally biased region" description="Polar residues" evidence="1">
    <location>
        <begin position="215"/>
        <end position="230"/>
    </location>
</feature>
<dbReference type="Gene3D" id="1.10.287.630">
    <property type="entry name" value="Helix hairpin bin"/>
    <property type="match status" value="1"/>
</dbReference>
<dbReference type="EMBL" id="QEAP01000002">
    <property type="protein sequence ID" value="TPX78625.1"/>
    <property type="molecule type" value="Genomic_DNA"/>
</dbReference>
<feature type="compositionally biased region" description="Low complexity" evidence="1">
    <location>
        <begin position="80"/>
        <end position="89"/>
    </location>
</feature>
<dbReference type="InterPro" id="IPR014710">
    <property type="entry name" value="RmlC-like_jellyroll"/>
</dbReference>
<evidence type="ECO:0000313" key="5">
    <source>
        <dbReference type="Proteomes" id="UP000320333"/>
    </source>
</evidence>
<keyword evidence="5" id="KW-1185">Reference proteome</keyword>
<feature type="transmembrane region" description="Helical" evidence="2">
    <location>
        <begin position="719"/>
        <end position="746"/>
    </location>
</feature>
<evidence type="ECO:0000256" key="1">
    <source>
        <dbReference type="SAM" id="MobiDB-lite"/>
    </source>
</evidence>
<dbReference type="PANTHER" id="PTHR45689">
    <property type="entry name" value="I[[H]] CHANNEL, ISOFORM E"/>
    <property type="match status" value="1"/>
</dbReference>